<evidence type="ECO:0000313" key="4">
    <source>
        <dbReference type="EMBL" id="TDO22395.1"/>
    </source>
</evidence>
<feature type="compositionally biased region" description="Gly residues" evidence="1">
    <location>
        <begin position="308"/>
        <end position="318"/>
    </location>
</feature>
<feature type="region of interest" description="Disordered" evidence="1">
    <location>
        <begin position="917"/>
        <end position="937"/>
    </location>
</feature>
<keyword evidence="4" id="KW-0121">Carboxypeptidase</keyword>
<dbReference type="Gene3D" id="2.60.40.1120">
    <property type="entry name" value="Carboxypeptidase-like, regulatory domain"/>
    <property type="match status" value="1"/>
</dbReference>
<feature type="compositionally biased region" description="Basic and acidic residues" evidence="1">
    <location>
        <begin position="923"/>
        <end position="937"/>
    </location>
</feature>
<dbReference type="Pfam" id="PF13620">
    <property type="entry name" value="CarboxypepD_reg"/>
    <property type="match status" value="1"/>
</dbReference>
<dbReference type="EMBL" id="SNWM01000002">
    <property type="protein sequence ID" value="TDO22395.1"/>
    <property type="molecule type" value="Genomic_DNA"/>
</dbReference>
<feature type="signal peptide" evidence="2">
    <location>
        <begin position="1"/>
        <end position="18"/>
    </location>
</feature>
<evidence type="ECO:0000313" key="5">
    <source>
        <dbReference type="Proteomes" id="UP000295499"/>
    </source>
</evidence>
<evidence type="ECO:0000256" key="2">
    <source>
        <dbReference type="SAM" id="SignalP"/>
    </source>
</evidence>
<dbReference type="Pfam" id="PF14905">
    <property type="entry name" value="OMP_b-brl_3"/>
    <property type="match status" value="1"/>
</dbReference>
<accession>A0A4R6IKC0</accession>
<dbReference type="RefSeq" id="WP_133553720.1">
    <property type="nucleotide sequence ID" value="NZ_SNWM01000002.1"/>
</dbReference>
<reference evidence="4 5" key="1">
    <citation type="submission" date="2019-03" db="EMBL/GenBank/DDBJ databases">
        <title>Genomic Encyclopedia of Archaeal and Bacterial Type Strains, Phase II (KMG-II): from individual species to whole genera.</title>
        <authorList>
            <person name="Goeker M."/>
        </authorList>
    </citation>
    <scope>NUCLEOTIDE SEQUENCE [LARGE SCALE GENOMIC DNA]</scope>
    <source>
        <strain evidence="4 5">DSM 19034</strain>
    </source>
</reference>
<proteinExistence type="predicted"/>
<dbReference type="SUPFAM" id="SSF56935">
    <property type="entry name" value="Porins"/>
    <property type="match status" value="1"/>
</dbReference>
<feature type="domain" description="Outer membrane protein beta-barrel" evidence="3">
    <location>
        <begin position="448"/>
        <end position="909"/>
    </location>
</feature>
<evidence type="ECO:0000256" key="1">
    <source>
        <dbReference type="SAM" id="MobiDB-lite"/>
    </source>
</evidence>
<name>A0A4R6IKC0_9SPHI</name>
<feature type="region of interest" description="Disordered" evidence="1">
    <location>
        <begin position="305"/>
        <end position="327"/>
    </location>
</feature>
<dbReference type="InterPro" id="IPR041700">
    <property type="entry name" value="OMP_b-brl_3"/>
</dbReference>
<keyword evidence="4" id="KW-0378">Hydrolase</keyword>
<dbReference type="GO" id="GO:0004180">
    <property type="term" value="F:carboxypeptidase activity"/>
    <property type="evidence" value="ECO:0007669"/>
    <property type="project" value="UniProtKB-KW"/>
</dbReference>
<evidence type="ECO:0000259" key="3">
    <source>
        <dbReference type="Pfam" id="PF14905"/>
    </source>
</evidence>
<dbReference type="OrthoDB" id="1086219at2"/>
<protein>
    <submittedName>
        <fullName evidence="4">Carboxypeptidase-like protein</fullName>
    </submittedName>
</protein>
<dbReference type="InterPro" id="IPR008969">
    <property type="entry name" value="CarboxyPept-like_regulatory"/>
</dbReference>
<keyword evidence="2" id="KW-0732">Signal</keyword>
<gene>
    <name evidence="4" type="ORF">CLV32_1368</name>
</gene>
<sequence>MKQTLLCLLFFCFSAAFAQTAPPRTNVVKPPLALREVSGIVKDSTDNAVSGATVKLKSATDSLITTTNSDGIFVFKNVKSATFVMSVSSVGFRPLVKRLLNNDVLPRLVLDPLVLNSSSKELDEVVINGAASITYKTDTVEYKASDYKVRPNATVDELLKKMEGMEVGTDGSVTHQGQAITKAKLNGKEYAGGDLAQAIQSLGADIVDKIQVVDDYGDQAARTGIKDGDPQKVLNITTKADRSVGNTARISAGAGNDGRYESRVALARTNGNQVISVIGNFNNTVNGVASTGIAGGSAGGNNAVSTGNSGGGGGGSGGTTTSNNPSISYRDQWGKKIQVNMNYRYNSRHVNSTNISDGERYSTLGTTFFKSNRASQNNSDSHNFSFELEYNIDSANFLRVTPSFSYSGSVSENNSTNYQTGLIHQDILGSTSSHNTNPNYGGIVFYQHIFKKPRRNFSIQVNYNTADQEQENTQNNHIIYYQDASSNVLKDSLVNRYITRSNLTKNLRTSMTYVEPLSQSSQLEFNTQMNYRGYDNEALTNNIDVAGRPVVIDSLSNIFNYSFTEVRIAANYRFTKPKYNFSLGLTAVPTLLEGTKVTGGNIDTRRTNFNLIPIARFQYAWSRQQRVSINYSGSPTEPSFNQIQPVRDESNPQNPVVGNPNLKPAFRHNIAAQYNNYIANSKLNLSANVNTSIISNQIVTNTVQIKDNLNTFKNETRFVNLSGIYTVNGNYNIAKQLADRKYNLSLIGNVTYGHGISMSNNEENVTTTWRFNERFGPRINPNESIEVNPFVAYDVARTLYTLPRSTNTNVRTLSMNIDGKFYFLEDKTFTVGYNASKNYVKGISNNLSRNPLVINAFIEKNFLKKRNLTVNLQVFDILKQNNFVNQVTTENSVTNTLTNALSRYFMLSVRTNLQKWTGSPRRNGQELRRRGDGSFIQ</sequence>
<keyword evidence="4" id="KW-0645">Protease</keyword>
<keyword evidence="5" id="KW-1185">Reference proteome</keyword>
<dbReference type="SUPFAM" id="SSF49464">
    <property type="entry name" value="Carboxypeptidase regulatory domain-like"/>
    <property type="match status" value="1"/>
</dbReference>
<dbReference type="Proteomes" id="UP000295499">
    <property type="component" value="Unassembled WGS sequence"/>
</dbReference>
<comment type="caution">
    <text evidence="4">The sequence shown here is derived from an EMBL/GenBank/DDBJ whole genome shotgun (WGS) entry which is preliminary data.</text>
</comment>
<organism evidence="4 5">
    <name type="scientific">Pedobacter duraquae</name>
    <dbReference type="NCBI Taxonomy" id="425511"/>
    <lineage>
        <taxon>Bacteria</taxon>
        <taxon>Pseudomonadati</taxon>
        <taxon>Bacteroidota</taxon>
        <taxon>Sphingobacteriia</taxon>
        <taxon>Sphingobacteriales</taxon>
        <taxon>Sphingobacteriaceae</taxon>
        <taxon>Pedobacter</taxon>
    </lineage>
</organism>
<feature type="chain" id="PRO_5020902296" evidence="2">
    <location>
        <begin position="19"/>
        <end position="937"/>
    </location>
</feature>
<dbReference type="AlphaFoldDB" id="A0A4R6IKC0"/>